<dbReference type="InterPro" id="IPR004175">
    <property type="entry name" value="RNA_CPDase"/>
</dbReference>
<comment type="caution">
    <text evidence="3">The sequence shown here is derived from an EMBL/GenBank/DDBJ whole genome shotgun (WGS) entry which is preliminary data.</text>
</comment>
<dbReference type="PANTHER" id="PTHR35561:SF1">
    <property type="entry name" value="RNA 2',3'-CYCLIC PHOSPHODIESTERASE"/>
    <property type="match status" value="1"/>
</dbReference>
<organism evidence="3 4">
    <name type="scientific">Thiohalophilus thiocyanatoxydans</name>
    <dbReference type="NCBI Taxonomy" id="381308"/>
    <lineage>
        <taxon>Bacteria</taxon>
        <taxon>Pseudomonadati</taxon>
        <taxon>Pseudomonadota</taxon>
        <taxon>Gammaproteobacteria</taxon>
        <taxon>Thiohalomonadales</taxon>
        <taxon>Thiohalophilaceae</taxon>
        <taxon>Thiohalophilus</taxon>
    </lineage>
</organism>
<name>A0A4R8ING2_9GAMM</name>
<proteinExistence type="inferred from homology"/>
<dbReference type="EMBL" id="SOQX01000002">
    <property type="protein sequence ID" value="TDY02412.1"/>
    <property type="molecule type" value="Genomic_DNA"/>
</dbReference>
<dbReference type="SUPFAM" id="SSF55144">
    <property type="entry name" value="LigT-like"/>
    <property type="match status" value="1"/>
</dbReference>
<dbReference type="Proteomes" id="UP000294914">
    <property type="component" value="Unassembled WGS sequence"/>
</dbReference>
<dbReference type="HAMAP" id="MF_01940">
    <property type="entry name" value="RNA_CPDase"/>
    <property type="match status" value="1"/>
</dbReference>
<keyword evidence="4" id="KW-1185">Reference proteome</keyword>
<keyword evidence="3" id="KW-0436">Ligase</keyword>
<dbReference type="InterPro" id="IPR009097">
    <property type="entry name" value="Cyclic_Pdiesterase"/>
</dbReference>
<evidence type="ECO:0000313" key="3">
    <source>
        <dbReference type="EMBL" id="TDY02412.1"/>
    </source>
</evidence>
<evidence type="ECO:0000256" key="1">
    <source>
        <dbReference type="ARBA" id="ARBA00022801"/>
    </source>
</evidence>
<evidence type="ECO:0000313" key="4">
    <source>
        <dbReference type="Proteomes" id="UP000294914"/>
    </source>
</evidence>
<dbReference type="GO" id="GO:0008664">
    <property type="term" value="F:RNA 2',3'-cyclic 3'-phosphodiesterase activity"/>
    <property type="evidence" value="ECO:0007669"/>
    <property type="project" value="UniProtKB-EC"/>
</dbReference>
<reference evidence="3 4" key="1">
    <citation type="submission" date="2019-03" db="EMBL/GenBank/DDBJ databases">
        <title>Genomic Encyclopedia of Type Strains, Phase IV (KMG-IV): sequencing the most valuable type-strain genomes for metagenomic binning, comparative biology and taxonomic classification.</title>
        <authorList>
            <person name="Goeker M."/>
        </authorList>
    </citation>
    <scope>NUCLEOTIDE SEQUENCE [LARGE SCALE GENOMIC DNA]</scope>
    <source>
        <strain evidence="3 4">DSM 16326</strain>
    </source>
</reference>
<comment type="function">
    <text evidence="2">Hydrolyzes RNA 2',3'-cyclic phosphodiester to an RNA 2'-phosphomonoester.</text>
</comment>
<keyword evidence="1 2" id="KW-0378">Hydrolase</keyword>
<feature type="short sequence motif" description="HXTX 1" evidence="2">
    <location>
        <begin position="37"/>
        <end position="40"/>
    </location>
</feature>
<dbReference type="GO" id="GO:0016874">
    <property type="term" value="F:ligase activity"/>
    <property type="evidence" value="ECO:0007669"/>
    <property type="project" value="UniProtKB-KW"/>
</dbReference>
<protein>
    <recommendedName>
        <fullName evidence="2">RNA 2',3'-cyclic phosphodiesterase</fullName>
        <shortName evidence="2">RNA 2',3'-CPDase</shortName>
        <ecNumber evidence="2">3.1.4.58</ecNumber>
    </recommendedName>
</protein>
<feature type="active site" description="Proton donor" evidence="2">
    <location>
        <position position="37"/>
    </location>
</feature>
<dbReference type="NCBIfam" id="TIGR02258">
    <property type="entry name" value="2_5_ligase"/>
    <property type="match status" value="1"/>
</dbReference>
<feature type="short sequence motif" description="HXTX 2" evidence="2">
    <location>
        <begin position="119"/>
        <end position="122"/>
    </location>
</feature>
<feature type="active site" description="Proton acceptor" evidence="2">
    <location>
        <position position="119"/>
    </location>
</feature>
<dbReference type="EC" id="3.1.4.58" evidence="2"/>
<sequence length="180" mass="20734">MFLALWPPPELATRLHRVATQQFADQHARCLTAAQIHLTLFYLGPSDTEQRRCAEKVATTLETPPFTLALSRLGHWPRPRVGWIAPEESPLGLITLVSRLQPGLGECGFRIDSRPWQAHLTLVRKLRRPPLSEAIEQPLLWPVSEFVLVESRTRPTGVEYRILQRWPLNDQDLRENHRLC</sequence>
<dbReference type="Gene3D" id="3.90.1140.10">
    <property type="entry name" value="Cyclic phosphodiesterase"/>
    <property type="match status" value="1"/>
</dbReference>
<accession>A0A4R8ING2</accession>
<gene>
    <name evidence="3" type="ORF">EDC23_0780</name>
</gene>
<dbReference type="AlphaFoldDB" id="A0A4R8ING2"/>
<evidence type="ECO:0000256" key="2">
    <source>
        <dbReference type="HAMAP-Rule" id="MF_01940"/>
    </source>
</evidence>
<dbReference type="Pfam" id="PF13563">
    <property type="entry name" value="2_5_RNA_ligase2"/>
    <property type="match status" value="1"/>
</dbReference>
<comment type="catalytic activity">
    <reaction evidence="2">
        <text>a 3'-end 2',3'-cyclophospho-ribonucleotide-RNA + H2O = a 3'-end 2'-phospho-ribonucleotide-RNA + H(+)</text>
        <dbReference type="Rhea" id="RHEA:11828"/>
        <dbReference type="Rhea" id="RHEA-COMP:10464"/>
        <dbReference type="Rhea" id="RHEA-COMP:17353"/>
        <dbReference type="ChEBI" id="CHEBI:15377"/>
        <dbReference type="ChEBI" id="CHEBI:15378"/>
        <dbReference type="ChEBI" id="CHEBI:83064"/>
        <dbReference type="ChEBI" id="CHEBI:173113"/>
        <dbReference type="EC" id="3.1.4.58"/>
    </reaction>
</comment>
<dbReference type="GO" id="GO:0004113">
    <property type="term" value="F:2',3'-cyclic-nucleotide 3'-phosphodiesterase activity"/>
    <property type="evidence" value="ECO:0007669"/>
    <property type="project" value="InterPro"/>
</dbReference>
<comment type="similarity">
    <text evidence="2">Belongs to the 2H phosphoesterase superfamily. ThpR family.</text>
</comment>
<dbReference type="PANTHER" id="PTHR35561">
    <property type="entry name" value="RNA 2',3'-CYCLIC PHOSPHODIESTERASE"/>
    <property type="match status" value="1"/>
</dbReference>